<comment type="caution">
    <text evidence="2">The sequence shown here is derived from an EMBL/GenBank/DDBJ whole genome shotgun (WGS) entry which is preliminary data.</text>
</comment>
<dbReference type="CDD" id="cd07041">
    <property type="entry name" value="STAS_RsbR_RsbS_like"/>
    <property type="match status" value="1"/>
</dbReference>
<dbReference type="SMART" id="SM00091">
    <property type="entry name" value="PAS"/>
    <property type="match status" value="1"/>
</dbReference>
<organism evidence="2 3">
    <name type="scientific">Bacillus infantis</name>
    <dbReference type="NCBI Taxonomy" id="324767"/>
    <lineage>
        <taxon>Bacteria</taxon>
        <taxon>Bacillati</taxon>
        <taxon>Bacillota</taxon>
        <taxon>Bacilli</taxon>
        <taxon>Bacillales</taxon>
        <taxon>Bacillaceae</taxon>
        <taxon>Bacillus</taxon>
    </lineage>
</organism>
<dbReference type="Gene3D" id="3.30.750.24">
    <property type="entry name" value="STAS domain"/>
    <property type="match status" value="1"/>
</dbReference>
<evidence type="ECO:0000313" key="3">
    <source>
        <dbReference type="Proteomes" id="UP000323732"/>
    </source>
</evidence>
<dbReference type="InterPro" id="IPR051932">
    <property type="entry name" value="Bact_StressResp_Reg"/>
</dbReference>
<dbReference type="AlphaFoldDB" id="A0A5D4SQL9"/>
<evidence type="ECO:0000259" key="1">
    <source>
        <dbReference type="PROSITE" id="PS50112"/>
    </source>
</evidence>
<dbReference type="EMBL" id="VTES01000002">
    <property type="protein sequence ID" value="TYS65269.1"/>
    <property type="molecule type" value="Genomic_DNA"/>
</dbReference>
<dbReference type="InterPro" id="IPR036513">
    <property type="entry name" value="STAS_dom_sf"/>
</dbReference>
<accession>A0A5D4SQL9</accession>
<dbReference type="PROSITE" id="PS50112">
    <property type="entry name" value="PAS"/>
    <property type="match status" value="1"/>
</dbReference>
<proteinExistence type="predicted"/>
<name>A0A5D4SQL9_9BACI</name>
<dbReference type="RefSeq" id="WP_148949472.1">
    <property type="nucleotide sequence ID" value="NZ_VTES01000002.1"/>
</dbReference>
<evidence type="ECO:0000313" key="2">
    <source>
        <dbReference type="EMBL" id="TYS65269.1"/>
    </source>
</evidence>
<dbReference type="InterPro" id="IPR000014">
    <property type="entry name" value="PAS"/>
</dbReference>
<dbReference type="Pfam" id="PF13426">
    <property type="entry name" value="PAS_9"/>
    <property type="match status" value="1"/>
</dbReference>
<dbReference type="Proteomes" id="UP000323732">
    <property type="component" value="Unassembled WGS sequence"/>
</dbReference>
<gene>
    <name evidence="2" type="ORF">FZD47_08035</name>
</gene>
<dbReference type="InterPro" id="IPR035965">
    <property type="entry name" value="PAS-like_dom_sf"/>
</dbReference>
<sequence length="261" mass="29410">MDSIVLDHLSVAVMAIDENFTIKVANKRCKEILGIDPEEALGQNIDEFFGHPPEFTRTVQHTLEQGKNFRYDVFPYTWGKYELTLSQRSTLLKDDNNQIKGAMVEFEDITERHKMEEQYKNFIEESTVNIILVDDKIGMLSLHALPYDVSPAKMADLTAKAMQSASQKQIRALVLDMSKLFTIKLLANAAGFVKLMQGFRMIGIEVVFAGIRPDIAVQSVQAGIRLEGIETFSQLDSAILALKRKVLAEGRKISFSFLFSV</sequence>
<feature type="domain" description="PAS" evidence="1">
    <location>
        <begin position="5"/>
        <end position="49"/>
    </location>
</feature>
<reference evidence="2 3" key="1">
    <citation type="submission" date="2019-08" db="EMBL/GenBank/DDBJ databases">
        <title>Bacillus genomes from the desert of Cuatro Cienegas, Coahuila.</title>
        <authorList>
            <person name="Olmedo-Alvarez G."/>
        </authorList>
    </citation>
    <scope>NUCLEOTIDE SEQUENCE [LARGE SCALE GENOMIC DNA]</scope>
    <source>
        <strain evidence="2 3">CH37_1T</strain>
    </source>
</reference>
<dbReference type="PANTHER" id="PTHR33745">
    <property type="entry name" value="RSBT ANTAGONIST PROTEIN RSBS-RELATED"/>
    <property type="match status" value="1"/>
</dbReference>
<dbReference type="Gene3D" id="3.30.450.20">
    <property type="entry name" value="PAS domain"/>
    <property type="match status" value="1"/>
</dbReference>
<dbReference type="CDD" id="cd00130">
    <property type="entry name" value="PAS"/>
    <property type="match status" value="1"/>
</dbReference>
<dbReference type="NCBIfam" id="TIGR00229">
    <property type="entry name" value="sensory_box"/>
    <property type="match status" value="1"/>
</dbReference>
<dbReference type="SUPFAM" id="SSF55785">
    <property type="entry name" value="PYP-like sensor domain (PAS domain)"/>
    <property type="match status" value="1"/>
</dbReference>
<protein>
    <submittedName>
        <fullName evidence="2">PAS domain S-box protein</fullName>
    </submittedName>
</protein>